<reference evidence="2" key="1">
    <citation type="journal article" date="2015" name="MBio">
        <title>Genome-Resolved Metagenomic Analysis Reveals Roles for Candidate Phyla and Other Microbial Community Members in Biogeochemical Transformations in Oil Reservoirs.</title>
        <authorList>
            <person name="Hu P."/>
            <person name="Tom L."/>
            <person name="Singh A."/>
            <person name="Thomas B.C."/>
            <person name="Baker B.J."/>
            <person name="Piceno Y.M."/>
            <person name="Andersen G.L."/>
            <person name="Banfield J.F."/>
        </authorList>
    </citation>
    <scope>NUCLEOTIDE SEQUENCE [LARGE SCALE GENOMIC DNA]</scope>
</reference>
<organism evidence="1 2">
    <name type="scientific">Mesotoga infera</name>
    <dbReference type="NCBI Taxonomy" id="1236046"/>
    <lineage>
        <taxon>Bacteria</taxon>
        <taxon>Thermotogati</taxon>
        <taxon>Thermotogota</taxon>
        <taxon>Thermotogae</taxon>
        <taxon>Kosmotogales</taxon>
        <taxon>Kosmotogaceae</taxon>
        <taxon>Mesotoga</taxon>
    </lineage>
</organism>
<accession>A0A101I2R3</accession>
<dbReference type="AlphaFoldDB" id="A0A101I2R3"/>
<evidence type="ECO:0000313" key="2">
    <source>
        <dbReference type="Proteomes" id="UP000055014"/>
    </source>
</evidence>
<evidence type="ECO:0000313" key="1">
    <source>
        <dbReference type="EMBL" id="KUK87563.1"/>
    </source>
</evidence>
<protein>
    <recommendedName>
        <fullName evidence="3">BREX-3 system P-loop-containing protein BrxF</fullName>
    </recommendedName>
</protein>
<dbReference type="InterPro" id="IPR048067">
    <property type="entry name" value="BREX_3_BrxF"/>
</dbReference>
<dbReference type="Proteomes" id="UP000055014">
    <property type="component" value="Unassembled WGS sequence"/>
</dbReference>
<evidence type="ECO:0008006" key="3">
    <source>
        <dbReference type="Google" id="ProtNLM"/>
    </source>
</evidence>
<sequence>MRNLVKGDYSFIRNSLFERLQGKEPGLLLLAGGNDQERSSLMNDVANELNAEVLNLNFVLSKEMKTLSMNERPLRASRFLSELVNSRELLLLDHIEILFEPQLKLLPIQILRKAARTTPIIANWPGSIENEFAIYAQRGHPEFMEVRLDSEIIFKIE</sequence>
<comment type="caution">
    <text evidence="1">The sequence shown here is derived from an EMBL/GenBank/DDBJ whole genome shotgun (WGS) entry which is preliminary data.</text>
</comment>
<dbReference type="EMBL" id="LGGW01000146">
    <property type="protein sequence ID" value="KUK87563.1"/>
    <property type="molecule type" value="Genomic_DNA"/>
</dbReference>
<gene>
    <name evidence="1" type="ORF">XE02_1302</name>
</gene>
<dbReference type="PATRIC" id="fig|1236046.5.peg.1238"/>
<proteinExistence type="predicted"/>
<dbReference type="NCBIfam" id="NF033453">
    <property type="entry name" value="BREX_3_BrxF"/>
    <property type="match status" value="1"/>
</dbReference>
<name>A0A101I2R3_9BACT</name>